<reference evidence="2" key="1">
    <citation type="submission" date="2018-06" db="EMBL/GenBank/DDBJ databases">
        <authorList>
            <person name="Cea G.-C."/>
            <person name="William W."/>
        </authorList>
    </citation>
    <scope>NUCLEOTIDE SEQUENCE [LARGE SCALE GENOMIC DNA]</scope>
    <source>
        <strain evidence="2">DB21MT-2</strain>
    </source>
</reference>
<dbReference type="EMBL" id="LS483452">
    <property type="protein sequence ID" value="SQH78110.1"/>
    <property type="molecule type" value="Genomic_DNA"/>
</dbReference>
<protein>
    <submittedName>
        <fullName evidence="1">Uncharacterized protein</fullName>
    </submittedName>
</protein>
<dbReference type="AlphaFoldDB" id="A0A330MAS5"/>
<evidence type="ECO:0000313" key="1">
    <source>
        <dbReference type="EMBL" id="SQH78110.1"/>
    </source>
</evidence>
<dbReference type="Proteomes" id="UP000250123">
    <property type="component" value="Chromosome SHEWBE"/>
</dbReference>
<proteinExistence type="predicted"/>
<gene>
    <name evidence="1" type="ORF">SHEWBE_4150</name>
</gene>
<organism evidence="1 2">
    <name type="scientific">Shewanella benthica</name>
    <dbReference type="NCBI Taxonomy" id="43661"/>
    <lineage>
        <taxon>Bacteria</taxon>
        <taxon>Pseudomonadati</taxon>
        <taxon>Pseudomonadota</taxon>
        <taxon>Gammaproteobacteria</taxon>
        <taxon>Alteromonadales</taxon>
        <taxon>Shewanellaceae</taxon>
        <taxon>Shewanella</taxon>
    </lineage>
</organism>
<accession>A0A330MAS5</accession>
<dbReference type="KEGG" id="sbk:SHEWBE_4150"/>
<sequence>MDQINEILDDMILGEITGRIVIKMS</sequence>
<name>A0A330MAS5_9GAMM</name>
<evidence type="ECO:0000313" key="2">
    <source>
        <dbReference type="Proteomes" id="UP000250123"/>
    </source>
</evidence>